<dbReference type="EMBL" id="JANJOU010000032">
    <property type="protein sequence ID" value="MCR0985336.1"/>
    <property type="molecule type" value="Genomic_DNA"/>
</dbReference>
<name>A0ABT1XC74_9PROT</name>
<sequence>MLLPSEPGDLDALLADLVACFNEKEVSRALLQAVGAVIIQELAMPSEVGARLAHWQERWRETVRLEAQPMQKPG</sequence>
<proteinExistence type="predicted"/>
<keyword evidence="2" id="KW-1185">Reference proteome</keyword>
<accession>A0ABT1XC74</accession>
<organism evidence="1 2">
    <name type="scientific">Roseomonas populi</name>
    <dbReference type="NCBI Taxonomy" id="3121582"/>
    <lineage>
        <taxon>Bacteria</taxon>
        <taxon>Pseudomonadati</taxon>
        <taxon>Pseudomonadota</taxon>
        <taxon>Alphaproteobacteria</taxon>
        <taxon>Acetobacterales</taxon>
        <taxon>Roseomonadaceae</taxon>
        <taxon>Roseomonas</taxon>
    </lineage>
</organism>
<dbReference type="RefSeq" id="WP_257718988.1">
    <property type="nucleotide sequence ID" value="NZ_JANJOU010000032.1"/>
</dbReference>
<gene>
    <name evidence="1" type="ORF">NRP21_25120</name>
</gene>
<protein>
    <submittedName>
        <fullName evidence="1">Uncharacterized protein</fullName>
    </submittedName>
</protein>
<reference evidence="1 2" key="1">
    <citation type="submission" date="2022-06" db="EMBL/GenBank/DDBJ databases">
        <title>Roseomonas CN29.</title>
        <authorList>
            <person name="Cheng Y."/>
            <person name="He X."/>
        </authorList>
    </citation>
    <scope>NUCLEOTIDE SEQUENCE [LARGE SCALE GENOMIC DNA]</scope>
    <source>
        <strain evidence="1 2">CN29</strain>
    </source>
</reference>
<evidence type="ECO:0000313" key="1">
    <source>
        <dbReference type="EMBL" id="MCR0985336.1"/>
    </source>
</evidence>
<dbReference type="Proteomes" id="UP001524642">
    <property type="component" value="Unassembled WGS sequence"/>
</dbReference>
<comment type="caution">
    <text evidence="1">The sequence shown here is derived from an EMBL/GenBank/DDBJ whole genome shotgun (WGS) entry which is preliminary data.</text>
</comment>
<evidence type="ECO:0000313" key="2">
    <source>
        <dbReference type="Proteomes" id="UP001524642"/>
    </source>
</evidence>